<reference evidence="1" key="1">
    <citation type="submission" date="2022-07" db="EMBL/GenBank/DDBJ databases">
        <title>Phylogenomic reconstructions and comparative analyses of Kickxellomycotina fungi.</title>
        <authorList>
            <person name="Reynolds N.K."/>
            <person name="Stajich J.E."/>
            <person name="Barry K."/>
            <person name="Grigoriev I.V."/>
            <person name="Crous P."/>
            <person name="Smith M.E."/>
        </authorList>
    </citation>
    <scope>NUCLEOTIDE SEQUENCE</scope>
    <source>
        <strain evidence="1">CBS 102833</strain>
    </source>
</reference>
<comment type="caution">
    <text evidence="1">The sequence shown here is derived from an EMBL/GenBank/DDBJ whole genome shotgun (WGS) entry which is preliminary data.</text>
</comment>
<gene>
    <name evidence="1" type="ORF">H4S07_005571</name>
</gene>
<evidence type="ECO:0000313" key="2">
    <source>
        <dbReference type="Proteomes" id="UP001140096"/>
    </source>
</evidence>
<evidence type="ECO:0000313" key="1">
    <source>
        <dbReference type="EMBL" id="KAJ2798941.1"/>
    </source>
</evidence>
<organism evidence="1 2">
    <name type="scientific">Coemansia furcata</name>
    <dbReference type="NCBI Taxonomy" id="417177"/>
    <lineage>
        <taxon>Eukaryota</taxon>
        <taxon>Fungi</taxon>
        <taxon>Fungi incertae sedis</taxon>
        <taxon>Zoopagomycota</taxon>
        <taxon>Kickxellomycotina</taxon>
        <taxon>Kickxellomycetes</taxon>
        <taxon>Kickxellales</taxon>
        <taxon>Kickxellaceae</taxon>
        <taxon>Coemansia</taxon>
    </lineage>
</organism>
<dbReference type="EMBL" id="JANBUP010002796">
    <property type="protein sequence ID" value="KAJ2798941.1"/>
    <property type="molecule type" value="Genomic_DNA"/>
</dbReference>
<dbReference type="Proteomes" id="UP001140096">
    <property type="component" value="Unassembled WGS sequence"/>
</dbReference>
<name>A0ACC1L0G7_9FUNG</name>
<proteinExistence type="predicted"/>
<protein>
    <submittedName>
        <fullName evidence="1">Uncharacterized protein</fullName>
    </submittedName>
</protein>
<keyword evidence="2" id="KW-1185">Reference proteome</keyword>
<sequence length="349" mass="35528">MVRTALASIVAIVAAGAGLTAGLLTGSGIITYHDYQAIPAELVVNNPPSCGMPYAQLDLTRITAVQAMSTATDCGQCIKVSNANNPSKFVYVLAVDTGGRGLDLSKPSFGQLFDIDDGVGPAQWAPVSNSNCVGIWSNAPAPPPVVQPPVVQPPVVQPPVVQPPVVQPPVVRPPPPTPPPVVQPPSPPPPPPPVVQPPSQPPPPAAQPPTPPPAVQPPTPPVHSTPVSKPPPLPPVTLGSTSSSWVLSTTPQNLHPRTSLTDVAQPLLSSDESAVSSQGSSTGSGSAEQFPEGIGHNGESESNSKRSSNAQTSEESSLEQSKSNSAAARYFSSGILVATALVAAGHLLA</sequence>
<accession>A0ACC1L0G7</accession>